<gene>
    <name evidence="2" type="ORF">HNQ41_003332</name>
</gene>
<protein>
    <submittedName>
        <fullName evidence="2">Putative membrane protein</fullName>
    </submittedName>
</protein>
<sequence length="46" mass="4905">MALSDLPSVKPPKGVIFASGVALATLMFFYTGRKDEDAQEASKNSD</sequence>
<keyword evidence="1" id="KW-0472">Membrane</keyword>
<feature type="transmembrane region" description="Helical" evidence="1">
    <location>
        <begin position="14"/>
        <end position="32"/>
    </location>
</feature>
<reference evidence="2 3" key="1">
    <citation type="submission" date="2020-08" db="EMBL/GenBank/DDBJ databases">
        <title>Genomic Encyclopedia of Type Strains, Phase IV (KMG-IV): sequencing the most valuable type-strain genomes for metagenomic binning, comparative biology and taxonomic classification.</title>
        <authorList>
            <person name="Goeker M."/>
        </authorList>
    </citation>
    <scope>NUCLEOTIDE SEQUENCE [LARGE SCALE GENOMIC DNA]</scope>
    <source>
        <strain evidence="2 3">DSM 24696</strain>
    </source>
</reference>
<evidence type="ECO:0000313" key="3">
    <source>
        <dbReference type="Proteomes" id="UP000551878"/>
    </source>
</evidence>
<dbReference type="AlphaFoldDB" id="A0A840QU98"/>
<comment type="caution">
    <text evidence="2">The sequence shown here is derived from an EMBL/GenBank/DDBJ whole genome shotgun (WGS) entry which is preliminary data.</text>
</comment>
<dbReference type="RefSeq" id="WP_184665502.1">
    <property type="nucleotide sequence ID" value="NZ_JACHHB010000025.1"/>
</dbReference>
<accession>A0A840QU98</accession>
<proteinExistence type="predicted"/>
<dbReference type="Proteomes" id="UP000551878">
    <property type="component" value="Unassembled WGS sequence"/>
</dbReference>
<keyword evidence="3" id="KW-1185">Reference proteome</keyword>
<keyword evidence="1" id="KW-1133">Transmembrane helix</keyword>
<keyword evidence="1" id="KW-0812">Transmembrane</keyword>
<evidence type="ECO:0000256" key="1">
    <source>
        <dbReference type="SAM" id="Phobius"/>
    </source>
</evidence>
<evidence type="ECO:0000313" key="2">
    <source>
        <dbReference type="EMBL" id="MBB5175102.1"/>
    </source>
</evidence>
<organism evidence="2 3">
    <name type="scientific">Texcoconibacillus texcoconensis</name>
    <dbReference type="NCBI Taxonomy" id="1095777"/>
    <lineage>
        <taxon>Bacteria</taxon>
        <taxon>Bacillati</taxon>
        <taxon>Bacillota</taxon>
        <taxon>Bacilli</taxon>
        <taxon>Bacillales</taxon>
        <taxon>Bacillaceae</taxon>
        <taxon>Texcoconibacillus</taxon>
    </lineage>
</organism>
<dbReference type="EMBL" id="JACHHB010000025">
    <property type="protein sequence ID" value="MBB5175102.1"/>
    <property type="molecule type" value="Genomic_DNA"/>
</dbReference>
<name>A0A840QU98_9BACI</name>